<proteinExistence type="predicted"/>
<evidence type="ECO:0000313" key="1">
    <source>
        <dbReference type="EMBL" id="TDQ05237.1"/>
    </source>
</evidence>
<dbReference type="AlphaFoldDB" id="A0A4R6SML1"/>
<evidence type="ECO:0000313" key="2">
    <source>
        <dbReference type="Proteomes" id="UP000295444"/>
    </source>
</evidence>
<dbReference type="OrthoDB" id="3684165at2"/>
<dbReference type="SUPFAM" id="SSF48452">
    <property type="entry name" value="TPR-like"/>
    <property type="match status" value="1"/>
</dbReference>
<dbReference type="InterPro" id="IPR011990">
    <property type="entry name" value="TPR-like_helical_dom_sf"/>
</dbReference>
<accession>A0A4R6SML1</accession>
<gene>
    <name evidence="1" type="ORF">EV186_1011205</name>
</gene>
<organism evidence="1 2">
    <name type="scientific">Labedaea rhizosphaerae</name>
    <dbReference type="NCBI Taxonomy" id="598644"/>
    <lineage>
        <taxon>Bacteria</taxon>
        <taxon>Bacillati</taxon>
        <taxon>Actinomycetota</taxon>
        <taxon>Actinomycetes</taxon>
        <taxon>Pseudonocardiales</taxon>
        <taxon>Pseudonocardiaceae</taxon>
        <taxon>Labedaea</taxon>
    </lineage>
</organism>
<name>A0A4R6SML1_LABRH</name>
<sequence>MTVVADTHAAFNVEPTIALEWAQAVEQHAVDSARSPAEARRGWLHRAPEREVLALYRKTTELEPDVPAPWWLRAVASGLLGSRAEAFAVEDRVARLLEARAGWVFVPWGADGDTGYWEYMPSERTLTEPGVPTTLALTDRHPGLIDVYPVHAGEAQRPPVAVAGLADLRANVARIESLS</sequence>
<keyword evidence="2" id="KW-1185">Reference proteome</keyword>
<protein>
    <submittedName>
        <fullName evidence="1">Uncharacterized protein</fullName>
    </submittedName>
</protein>
<reference evidence="1 2" key="1">
    <citation type="submission" date="2019-03" db="EMBL/GenBank/DDBJ databases">
        <title>Genomic Encyclopedia of Type Strains, Phase IV (KMG-IV): sequencing the most valuable type-strain genomes for metagenomic binning, comparative biology and taxonomic classification.</title>
        <authorList>
            <person name="Goeker M."/>
        </authorList>
    </citation>
    <scope>NUCLEOTIDE SEQUENCE [LARGE SCALE GENOMIC DNA]</scope>
    <source>
        <strain evidence="1 2">DSM 45361</strain>
    </source>
</reference>
<dbReference type="EMBL" id="SNXZ01000001">
    <property type="protein sequence ID" value="TDQ05237.1"/>
    <property type="molecule type" value="Genomic_DNA"/>
</dbReference>
<dbReference type="Proteomes" id="UP000295444">
    <property type="component" value="Unassembled WGS sequence"/>
</dbReference>
<comment type="caution">
    <text evidence="1">The sequence shown here is derived from an EMBL/GenBank/DDBJ whole genome shotgun (WGS) entry which is preliminary data.</text>
</comment>